<protein>
    <submittedName>
        <fullName evidence="2">Uncharacterized protein</fullName>
    </submittedName>
</protein>
<feature type="compositionally biased region" description="Low complexity" evidence="1">
    <location>
        <begin position="40"/>
        <end position="56"/>
    </location>
</feature>
<sequence length="91" mass="9990">MEAGLAGREGWACQRWRHCLARLTPQAKATGGARIIYIASPSPRPSDASSSMPRSPHTLGTLFNTKDSTPKVDSQQLFRFSLKCIEPRGPH</sequence>
<keyword evidence="3" id="KW-1185">Reference proteome</keyword>
<comment type="caution">
    <text evidence="2">The sequence shown here is derived from an EMBL/GenBank/DDBJ whole genome shotgun (WGS) entry which is preliminary data.</text>
</comment>
<feature type="region of interest" description="Disordered" evidence="1">
    <location>
        <begin position="40"/>
        <end position="68"/>
    </location>
</feature>
<proteinExistence type="predicted"/>
<evidence type="ECO:0000313" key="3">
    <source>
        <dbReference type="Proteomes" id="UP001472677"/>
    </source>
</evidence>
<dbReference type="Proteomes" id="UP001472677">
    <property type="component" value="Unassembled WGS sequence"/>
</dbReference>
<accession>A0ABR2GBT4</accession>
<evidence type="ECO:0000313" key="2">
    <source>
        <dbReference type="EMBL" id="KAK8600333.1"/>
    </source>
</evidence>
<reference evidence="2 3" key="1">
    <citation type="journal article" date="2024" name="G3 (Bethesda)">
        <title>Genome assembly of Hibiscus sabdariffa L. provides insights into metabolisms of medicinal natural products.</title>
        <authorList>
            <person name="Kim T."/>
        </authorList>
    </citation>
    <scope>NUCLEOTIDE SEQUENCE [LARGE SCALE GENOMIC DNA]</scope>
    <source>
        <strain evidence="2">TK-2024</strain>
        <tissue evidence="2">Old leaves</tissue>
    </source>
</reference>
<dbReference type="EMBL" id="JBBPBM010000001">
    <property type="protein sequence ID" value="KAK8600333.1"/>
    <property type="molecule type" value="Genomic_DNA"/>
</dbReference>
<gene>
    <name evidence="2" type="ORF">V6N12_050189</name>
</gene>
<organism evidence="2 3">
    <name type="scientific">Hibiscus sabdariffa</name>
    <name type="common">roselle</name>
    <dbReference type="NCBI Taxonomy" id="183260"/>
    <lineage>
        <taxon>Eukaryota</taxon>
        <taxon>Viridiplantae</taxon>
        <taxon>Streptophyta</taxon>
        <taxon>Embryophyta</taxon>
        <taxon>Tracheophyta</taxon>
        <taxon>Spermatophyta</taxon>
        <taxon>Magnoliopsida</taxon>
        <taxon>eudicotyledons</taxon>
        <taxon>Gunneridae</taxon>
        <taxon>Pentapetalae</taxon>
        <taxon>rosids</taxon>
        <taxon>malvids</taxon>
        <taxon>Malvales</taxon>
        <taxon>Malvaceae</taxon>
        <taxon>Malvoideae</taxon>
        <taxon>Hibiscus</taxon>
    </lineage>
</organism>
<name>A0ABR2GBT4_9ROSI</name>
<evidence type="ECO:0000256" key="1">
    <source>
        <dbReference type="SAM" id="MobiDB-lite"/>
    </source>
</evidence>